<accession>A0A915BXX3</accession>
<dbReference type="EC" id="3.4.16.-" evidence="2"/>
<evidence type="ECO:0000313" key="3">
    <source>
        <dbReference type="Proteomes" id="UP000887569"/>
    </source>
</evidence>
<dbReference type="GO" id="GO:0004185">
    <property type="term" value="F:serine-type carboxypeptidase activity"/>
    <property type="evidence" value="ECO:0007669"/>
    <property type="project" value="UniProtKB-UniRule"/>
</dbReference>
<protein>
    <recommendedName>
        <fullName evidence="2">Carboxypeptidase</fullName>
        <ecNumber evidence="2">3.4.16.-</ecNumber>
    </recommendedName>
</protein>
<dbReference type="PANTHER" id="PTHR11802">
    <property type="entry name" value="SERINE PROTEASE FAMILY S10 SERINE CARBOXYPEPTIDASE"/>
    <property type="match status" value="1"/>
</dbReference>
<dbReference type="FunFam" id="3.40.50.1820:FF:000222">
    <property type="entry name" value="Carboxypeptidase"/>
    <property type="match status" value="4"/>
</dbReference>
<dbReference type="PANTHER" id="PTHR11802:SF480">
    <property type="entry name" value="CARBOXYPEPTIDASE"/>
    <property type="match status" value="1"/>
</dbReference>
<evidence type="ECO:0000256" key="2">
    <source>
        <dbReference type="RuleBase" id="RU361156"/>
    </source>
</evidence>
<dbReference type="FunFam" id="3.40.50.12670:FF:000002">
    <property type="entry name" value="Carboxypeptidase"/>
    <property type="match status" value="4"/>
</dbReference>
<dbReference type="InterPro" id="IPR029058">
    <property type="entry name" value="AB_hydrolase_fold"/>
</dbReference>
<dbReference type="Pfam" id="PF00450">
    <property type="entry name" value="Peptidase_S10"/>
    <property type="match status" value="4"/>
</dbReference>
<keyword evidence="2" id="KW-0121">Carboxypeptidase</keyword>
<dbReference type="InterPro" id="IPR001563">
    <property type="entry name" value="Peptidase_S10"/>
</dbReference>
<dbReference type="Proteomes" id="UP000887569">
    <property type="component" value="Unplaced"/>
</dbReference>
<dbReference type="Gene3D" id="3.40.50.12670">
    <property type="match status" value="1"/>
</dbReference>
<evidence type="ECO:0000256" key="1">
    <source>
        <dbReference type="ARBA" id="ARBA00009431"/>
    </source>
</evidence>
<dbReference type="Gene3D" id="3.40.50.1820">
    <property type="entry name" value="alpha/beta hydrolase"/>
    <property type="match status" value="4"/>
</dbReference>
<dbReference type="SUPFAM" id="SSF53474">
    <property type="entry name" value="alpha/beta-Hydrolases"/>
    <property type="match status" value="4"/>
</dbReference>
<comment type="similarity">
    <text evidence="1 2">Belongs to the peptidase S10 family.</text>
</comment>
<dbReference type="GO" id="GO:0006508">
    <property type="term" value="P:proteolysis"/>
    <property type="evidence" value="ECO:0007669"/>
    <property type="project" value="UniProtKB-KW"/>
</dbReference>
<dbReference type="InterPro" id="IPR018202">
    <property type="entry name" value="Ser_caboxypep_ser_AS"/>
</dbReference>
<feature type="chain" id="PRO_5038172066" description="Carboxypeptidase" evidence="2">
    <location>
        <begin position="20"/>
        <end position="2191"/>
    </location>
</feature>
<evidence type="ECO:0000313" key="4">
    <source>
        <dbReference type="WBParaSite" id="PgR067_g052_t01"/>
    </source>
</evidence>
<sequence length="2191" mass="246107">MRAIQVQLLLVFAFGLCQAANKWTDRILNLPGLTFSPGFEQYSGFLSTTAGNKLHYWLVESQRDPQNDPLILWLNGGPGCSSLGGFFTELGPFRVNPDGKTLFENVFSWNKGANVLFLTSPHGVGYSYSEANPVDLIYNDEKTATDNADAVKEFFERFPEYYNRPFFVTGESYAGIYVPTLSREIIRRILNNQLPNVNFQGFAVGNGLLNYWKQINSVIGLLYYRGIYDKEEFDSLQKCCNVSDAAFEPLGYCDFSQYVEIEPRGGIVVEKTFSDPTQRQCAHLVQQMSYDRVWSTINDVYNTYQDCYMDTVTAASMKAMRQSDFRKRRSQKAIISDGKNPFFDQGSKVNMASTDAQQAFPCWMDAATQNYLNLPEVRTALHIPSSVPYWTDCSSIVGNFYTWQTFDTGPVLEEMFRFGHPLRILIYSGDLDTVCNFLGNKWFIDELSARNKFTKTTWTQWDFAESEKFAPALAGYEQRYQSADGKIALDFVTIKGAGHFAPLDRGGPSLQMIENFLQKKPYSNLTGLNVAKKPLLLQYQPPQPPQWSRKDADRVWSLPGITYKLNFKHYSGYLNPSKGNYLHYWLTESQSNPSRDPLVLWLNGGPGCSSLLGLLTELGPFWPNPDGQTLTENIYSWNRMANVLFLESPRQVGYSYQNMSENSDVTFNDEKTARDNFLAIMDFLAAYPEYYNRPFYVAGESYAGVYIPTLVSLMIDMIQAGKASGLNLAGVAIGNGKMADKYQLNSAISLLYNRGMYGTDIMDSLSGCCPKNEPLRDCDFSQWVGFDHYGDAHPINSSLCGRLVAEYGRNALWAMSDVQDPYNMFQDCYLEKAAVVVSTARELKQRIDRRAAPGFLDQLTRMNFASTDSQGAFQCYSSVGAEKWLQWDDVRAALHITPEAPPYSECSSGVSNNYTKQNGDTSPVFDHIVRSGYPLRMLLYSGDLDTVCNFVGVEWFIEALVSRFSMNQTIAWENWIYMQQIAGYYKRFQYQSTFTVDVLTVKGAGHMVPTDRPGPALQMFHNFLLGIPYSTKVPFNLAHTPLKPEYQNLQQIAASSPSITRSRMSRLLSESNKIVPKQKKQRAAYRVGDPPAGSKEADKITALPGATFNITFNHYSGYLQASQGNYLHYWLVESQGNPSSDPLILWLNGGPGCSSLGGLLTELGPFRPNPDGTTLYENPFAWNKVGNVLFIESPRDVGFSYRSDSVPADTLYNDDKTAEDNVLALQSFFDRFPEYKWREFFVTGESYAGVYTPTLTDLLIKRIQDNTMSYVNLKGLAIGNGIISAVEQINSAPQLLYYRGILGKRELDRLKPCCLNSDVYDNYCDLSQFITFDSAGNAHAKPSNNSVLNECGKLVEDMAFMKIWESGNDVYNTYQDCYISDSKSSLKKRREKRNAASLGGIPLTNDYPFVDQASRINHMSTDAFGTFRCYMDDATANYLNMAEVRKALHVQAGLPEWSDCNYEMNNNYHQQHNDTTSVFQSIITSKYPLRILIYNGDTDAACNFLGDEWFIEKLAKANEMTSTSRTEWNYTHPGGYLSRVGGWVKTFNMQDITIDLLTVKGGGHFVPTDRPAPALQMIANFVKKTPYSTTVAYDVNSKPLLPEYVPTSAPPVSRQDANKIYDLPGVTFEVSFNQYSGYLHSSTPGNYLHYWFIESQGNPTSDPVVLWLNGGPGCSSLGGLMTELGPFRPNPDGRTLYENVYSWNKAANMLFLETPRGVGFSYQDTAVNNDTTWDDTKTALESAAAVEDFFTVFEQFRNNDFYITGESYAGIYIPTLTDELIKRIQAGKLKINLVGIAIGNGAFSIIQEVRSNPDFLYFHGIYGKDEWDQLLKCCISTDGSASSVCEYERYVQIDGFGNVVGINSTNALHTECGRLVAQLAYDRVWNTANDAYNLYQDCYRMSLTGTFTPDDRRLKSPQAIFNELHRTPRNIRAAYASVMASVNVVSTDATGGFQCFMKKAIVDYLSQEHVRDAIHIPNYVPAYQRCSDTVGGHYTQLYNDSTPVFQSIFNSNYPLKMLIYNGDVDSVCSIFEAQWFFEAFATSNQMNPTTRAPWYYQLSSEYFQGIGGYIKSFSKGSLKIDLLTVKGAGHYVPVDRPGPALQMFTNFIRNSSSYSIMAPFDLTRKPLLPEYQPPQQGTEMVTPGTSPVTTIGDLSTASTTPTTGTTSKASLASVSMSLFIPFLLRLLVDEG</sequence>
<name>A0A915BXX3_PARUN</name>
<feature type="signal peptide" evidence="2">
    <location>
        <begin position="1"/>
        <end position="19"/>
    </location>
</feature>
<organism evidence="3 4">
    <name type="scientific">Parascaris univalens</name>
    <name type="common">Nematode worm</name>
    <dbReference type="NCBI Taxonomy" id="6257"/>
    <lineage>
        <taxon>Eukaryota</taxon>
        <taxon>Metazoa</taxon>
        <taxon>Ecdysozoa</taxon>
        <taxon>Nematoda</taxon>
        <taxon>Chromadorea</taxon>
        <taxon>Rhabditida</taxon>
        <taxon>Spirurina</taxon>
        <taxon>Ascaridomorpha</taxon>
        <taxon>Ascaridoidea</taxon>
        <taxon>Ascarididae</taxon>
        <taxon>Parascaris</taxon>
    </lineage>
</organism>
<dbReference type="PROSITE" id="PS00560">
    <property type="entry name" value="CARBOXYPEPT_SER_HIS"/>
    <property type="match status" value="3"/>
</dbReference>
<dbReference type="PROSITE" id="PS00131">
    <property type="entry name" value="CARBOXYPEPT_SER_SER"/>
    <property type="match status" value="4"/>
</dbReference>
<keyword evidence="3" id="KW-1185">Reference proteome</keyword>
<dbReference type="InterPro" id="IPR033124">
    <property type="entry name" value="Ser_caboxypep_his_AS"/>
</dbReference>
<keyword evidence="2" id="KW-0378">Hydrolase</keyword>
<dbReference type="PRINTS" id="PR00724">
    <property type="entry name" value="CRBOXYPTASEC"/>
</dbReference>
<dbReference type="WBParaSite" id="PgR067_g052_t01">
    <property type="protein sequence ID" value="PgR067_g052_t01"/>
    <property type="gene ID" value="PgR067_g052"/>
</dbReference>
<keyword evidence="2" id="KW-0645">Protease</keyword>
<proteinExistence type="inferred from homology"/>
<reference evidence="4" key="1">
    <citation type="submission" date="2022-11" db="UniProtKB">
        <authorList>
            <consortium name="WormBaseParasite"/>
        </authorList>
    </citation>
    <scope>IDENTIFICATION</scope>
</reference>
<keyword evidence="2" id="KW-0732">Signal</keyword>